<proteinExistence type="inferred from homology"/>
<organism evidence="5">
    <name type="scientific">marine sediment metagenome</name>
    <dbReference type="NCBI Taxonomy" id="412755"/>
    <lineage>
        <taxon>unclassified sequences</taxon>
        <taxon>metagenomes</taxon>
        <taxon>ecological metagenomes</taxon>
    </lineage>
</organism>
<dbReference type="EMBL" id="LAZR01002245">
    <property type="protein sequence ID" value="KKN32555.1"/>
    <property type="molecule type" value="Genomic_DNA"/>
</dbReference>
<gene>
    <name evidence="5" type="ORF">LCGC14_0812790</name>
</gene>
<evidence type="ECO:0000256" key="1">
    <source>
        <dbReference type="ARBA" id="ARBA00006739"/>
    </source>
</evidence>
<dbReference type="Pfam" id="PF00535">
    <property type="entry name" value="Glycos_transf_2"/>
    <property type="match status" value="1"/>
</dbReference>
<comment type="similarity">
    <text evidence="1">Belongs to the glycosyltransferase 2 family.</text>
</comment>
<dbReference type="PANTHER" id="PTHR43685">
    <property type="entry name" value="GLYCOSYLTRANSFERASE"/>
    <property type="match status" value="1"/>
</dbReference>
<accession>A0A0F9PL78</accession>
<name>A0A0F9PL78_9ZZZZ</name>
<evidence type="ECO:0000259" key="4">
    <source>
        <dbReference type="Pfam" id="PF00535"/>
    </source>
</evidence>
<dbReference type="Gene3D" id="3.90.550.10">
    <property type="entry name" value="Spore Coat Polysaccharide Biosynthesis Protein SpsA, Chain A"/>
    <property type="match status" value="1"/>
</dbReference>
<evidence type="ECO:0000313" key="5">
    <source>
        <dbReference type="EMBL" id="KKN32555.1"/>
    </source>
</evidence>
<dbReference type="PANTHER" id="PTHR43685:SF5">
    <property type="entry name" value="GLYCOSYLTRANSFERASE EPSE-RELATED"/>
    <property type="match status" value="1"/>
</dbReference>
<dbReference type="SUPFAM" id="SSF53448">
    <property type="entry name" value="Nucleotide-diphospho-sugar transferases"/>
    <property type="match status" value="1"/>
</dbReference>
<keyword evidence="2" id="KW-0328">Glycosyltransferase</keyword>
<protein>
    <recommendedName>
        <fullName evidence="4">Glycosyltransferase 2-like domain-containing protein</fullName>
    </recommendedName>
</protein>
<dbReference type="InterPro" id="IPR050834">
    <property type="entry name" value="Glycosyltransf_2"/>
</dbReference>
<dbReference type="InterPro" id="IPR001173">
    <property type="entry name" value="Glyco_trans_2-like"/>
</dbReference>
<comment type="caution">
    <text evidence="5">The sequence shown here is derived from an EMBL/GenBank/DDBJ whole genome shotgun (WGS) entry which is preliminary data.</text>
</comment>
<reference evidence="5" key="1">
    <citation type="journal article" date="2015" name="Nature">
        <title>Complex archaea that bridge the gap between prokaryotes and eukaryotes.</title>
        <authorList>
            <person name="Spang A."/>
            <person name="Saw J.H."/>
            <person name="Jorgensen S.L."/>
            <person name="Zaremba-Niedzwiedzka K."/>
            <person name="Martijn J."/>
            <person name="Lind A.E."/>
            <person name="van Eijk R."/>
            <person name="Schleper C."/>
            <person name="Guy L."/>
            <person name="Ettema T.J."/>
        </authorList>
    </citation>
    <scope>NUCLEOTIDE SEQUENCE</scope>
</reference>
<evidence type="ECO:0000256" key="3">
    <source>
        <dbReference type="ARBA" id="ARBA00022679"/>
    </source>
</evidence>
<dbReference type="AlphaFoldDB" id="A0A0F9PL78"/>
<dbReference type="GO" id="GO:0016757">
    <property type="term" value="F:glycosyltransferase activity"/>
    <property type="evidence" value="ECO:0007669"/>
    <property type="project" value="UniProtKB-KW"/>
</dbReference>
<evidence type="ECO:0000256" key="2">
    <source>
        <dbReference type="ARBA" id="ARBA00022676"/>
    </source>
</evidence>
<dbReference type="InterPro" id="IPR029044">
    <property type="entry name" value="Nucleotide-diphossugar_trans"/>
</dbReference>
<feature type="domain" description="Glycosyltransferase 2-like" evidence="4">
    <location>
        <begin position="103"/>
        <end position="205"/>
    </location>
</feature>
<sequence>MMIRTLRRALRGIPRAAELAKFLWPEGVLYRTSVVKLYPIDARVVYRPHLAYWLGIYADMAHAFSAGALFSTEAHIEVPDRTLYPHEPGTTEIMFAPVSMPLTIIMATENHATTLRQSLKSLFDQTFTNWELRIVDCGSTDGTREILSSIDDPRVTFLSHSGQRTRGNALNLAMERARGERIAIWEPTCISLPQRLEQQLAFPGDMVGCRITEISTKDEITTYQPRPSDLLYYAFTRYSTNDLLPFPSLVFHRRLVKEYGCFDTKLSVRYGYEFELRVLDDQKNSCGRIDRELILRPADAPNDETTAYGQYYYTLVGRDIAARYNMKRGLHAWLINE</sequence>
<keyword evidence="3" id="KW-0808">Transferase</keyword>